<dbReference type="EMBL" id="UGRU01000001">
    <property type="protein sequence ID" value="SUA47240.1"/>
    <property type="molecule type" value="Genomic_DNA"/>
</dbReference>
<organism evidence="2 3">
    <name type="scientific">Nocardia africana</name>
    <dbReference type="NCBI Taxonomy" id="134964"/>
    <lineage>
        <taxon>Bacteria</taxon>
        <taxon>Bacillati</taxon>
        <taxon>Actinomycetota</taxon>
        <taxon>Actinomycetes</taxon>
        <taxon>Mycobacteriales</taxon>
        <taxon>Nocardiaceae</taxon>
        <taxon>Nocardia</taxon>
    </lineage>
</organism>
<dbReference type="Proteomes" id="UP000255082">
    <property type="component" value="Unassembled WGS sequence"/>
</dbReference>
<accession>A0A378X0U7</accession>
<gene>
    <name evidence="2" type="ORF">NCTC13184_05780</name>
</gene>
<evidence type="ECO:0000256" key="1">
    <source>
        <dbReference type="SAM" id="MobiDB-lite"/>
    </source>
</evidence>
<dbReference type="AlphaFoldDB" id="A0A378X0U7"/>
<evidence type="ECO:0000313" key="2">
    <source>
        <dbReference type="EMBL" id="SUA47240.1"/>
    </source>
</evidence>
<evidence type="ECO:0000313" key="3">
    <source>
        <dbReference type="Proteomes" id="UP000255082"/>
    </source>
</evidence>
<proteinExistence type="predicted"/>
<protein>
    <submittedName>
        <fullName evidence="2">Uncharacterized protein</fullName>
    </submittedName>
</protein>
<sequence length="133" mass="14811">MCRARTPHPCLGGCDNLIRPGDLYLASKDYPGSDLGYADAAGHPVRIAECRQCAERHGRSDMFTAAETAVRERAARPPRKRGQCPHCLSTFALNDDGNLWPHYGPVYRQADDMPRKRCPGGGQPARPKRPLWR</sequence>
<feature type="region of interest" description="Disordered" evidence="1">
    <location>
        <begin position="111"/>
        <end position="133"/>
    </location>
</feature>
<name>A0A378X0U7_9NOCA</name>
<reference evidence="2 3" key="1">
    <citation type="submission" date="2018-06" db="EMBL/GenBank/DDBJ databases">
        <authorList>
            <consortium name="Pathogen Informatics"/>
            <person name="Doyle S."/>
        </authorList>
    </citation>
    <scope>NUCLEOTIDE SEQUENCE [LARGE SCALE GENOMIC DNA]</scope>
    <source>
        <strain evidence="2 3">NCTC13184</strain>
    </source>
</reference>